<name>A0A6C0JUG0_9ZZZZ</name>
<proteinExistence type="predicted"/>
<sequence>MIKIICGHDIFIENANALSIRYKWTFEKQFKPVINTIYIVFGGHILFNMLLETQKRLLNRIRYIIFNSEQSNSVYLNEPKYIQLMKQNIVLDFSFKGTQYLNHTYNIYTPTLYWFEFIPCVPNENRVYDLAFVGSKQPYRVKLMHELELMFPQLNIIYDFNWKYSNPTTLTSLLKNTRVVLNIPFYKNNSLETHRIHKAMSCGCDVISLPSSDETTNRMYEEYIYIGMDIKTLIQQYFNHEVSSKKSYTVLMQHLYSEYNTPFLNTIHKQNSIVKYSSKLKYEI</sequence>
<dbReference type="EMBL" id="MN740711">
    <property type="protein sequence ID" value="QHU09385.1"/>
    <property type="molecule type" value="Genomic_DNA"/>
</dbReference>
<dbReference type="AlphaFoldDB" id="A0A6C0JUG0"/>
<protein>
    <recommendedName>
        <fullName evidence="2">Glycosyltransferase</fullName>
    </recommendedName>
</protein>
<accession>A0A6C0JUG0</accession>
<organism evidence="1">
    <name type="scientific">viral metagenome</name>
    <dbReference type="NCBI Taxonomy" id="1070528"/>
    <lineage>
        <taxon>unclassified sequences</taxon>
        <taxon>metagenomes</taxon>
        <taxon>organismal metagenomes</taxon>
    </lineage>
</organism>
<evidence type="ECO:0000313" key="1">
    <source>
        <dbReference type="EMBL" id="QHU09385.1"/>
    </source>
</evidence>
<evidence type="ECO:0008006" key="2">
    <source>
        <dbReference type="Google" id="ProtNLM"/>
    </source>
</evidence>
<reference evidence="1" key="1">
    <citation type="journal article" date="2020" name="Nature">
        <title>Giant virus diversity and host interactions through global metagenomics.</title>
        <authorList>
            <person name="Schulz F."/>
            <person name="Roux S."/>
            <person name="Paez-Espino D."/>
            <person name="Jungbluth S."/>
            <person name="Walsh D.A."/>
            <person name="Denef V.J."/>
            <person name="McMahon K.D."/>
            <person name="Konstantinidis K.T."/>
            <person name="Eloe-Fadrosh E.A."/>
            <person name="Kyrpides N.C."/>
            <person name="Woyke T."/>
        </authorList>
    </citation>
    <scope>NUCLEOTIDE SEQUENCE</scope>
    <source>
        <strain evidence="1">GVMAG-S-1074260-58</strain>
    </source>
</reference>